<reference evidence="2" key="1">
    <citation type="submission" date="2021-01" db="EMBL/GenBank/DDBJ databases">
        <authorList>
            <consortium name="Genoscope - CEA"/>
            <person name="William W."/>
        </authorList>
    </citation>
    <scope>NUCLEOTIDE SEQUENCE</scope>
</reference>
<dbReference type="InterPro" id="IPR024738">
    <property type="entry name" value="Hfi1/Tada1"/>
</dbReference>
<dbReference type="PANTHER" id="PTHR21277:SF25">
    <property type="entry name" value="TRANSCRIPTIONAL COACTIVATOR HFI1_TRANSCRIPTIONAL ADAPTER 1"/>
    <property type="match status" value="1"/>
</dbReference>
<dbReference type="Pfam" id="PF12767">
    <property type="entry name" value="SAGA-Tad1"/>
    <property type="match status" value="1"/>
</dbReference>
<dbReference type="AlphaFoldDB" id="A0A816R728"/>
<organism evidence="2">
    <name type="scientific">Brassica napus</name>
    <name type="common">Rape</name>
    <dbReference type="NCBI Taxonomy" id="3708"/>
    <lineage>
        <taxon>Eukaryota</taxon>
        <taxon>Viridiplantae</taxon>
        <taxon>Streptophyta</taxon>
        <taxon>Embryophyta</taxon>
        <taxon>Tracheophyta</taxon>
        <taxon>Spermatophyta</taxon>
        <taxon>Magnoliopsida</taxon>
        <taxon>eudicotyledons</taxon>
        <taxon>Gunneridae</taxon>
        <taxon>Pentapetalae</taxon>
        <taxon>rosids</taxon>
        <taxon>malvids</taxon>
        <taxon>Brassicales</taxon>
        <taxon>Brassicaceae</taxon>
        <taxon>Brassiceae</taxon>
        <taxon>Brassica</taxon>
    </lineage>
</organism>
<accession>A0A816R728</accession>
<sequence>MQGAEDHHRIDLAELKLHIVKKIGAERSRRYFYYLGRFLSQKLTKVEFDKSCHRLLGRENLPLHNKLIHSILKNASLAKSPSFQKTKSLVLGKEDRPQQSGSLIPNHNPVLSNGALHKVRSGTCDRPSPLGPNGKVDTQLHQPLWREDKSSNRNKENGDVGPVAYHSSGPDSGERGGPLPYHSKGKVTAQVIRDDDVAQEERGRLVLSKNPVMAPLGIIPFSGTRRTVPASTKGDFITCYDSGGLSETEMLRKRMESIAAAQGLGGVSAECSTMLNNMLDLYLKKLVKSCVDLSGARSKPGNQSLDKPQSREKIANGMWPSNQPSEITQEQQQPVSLLDFRAAMELNPHQLGEDWPLLLEKISMPALVPKETGFGVVELMAERHVYVLQRQTRGRSVAIPASFKICEADKGIKGESFGRDNFGFEVGASENIVVPAQNLFSSRDPNNQALIERNTTRNEEKDGYLEEEVSAVVLQIGHQLFIRNHSGTYFK</sequence>
<feature type="compositionally biased region" description="Polar residues" evidence="1">
    <location>
        <begin position="98"/>
        <end position="111"/>
    </location>
</feature>
<evidence type="ECO:0000256" key="1">
    <source>
        <dbReference type="SAM" id="MobiDB-lite"/>
    </source>
</evidence>
<dbReference type="GO" id="GO:0070461">
    <property type="term" value="C:SAGA-type complex"/>
    <property type="evidence" value="ECO:0007669"/>
    <property type="project" value="InterPro"/>
</dbReference>
<dbReference type="PANTHER" id="PTHR21277">
    <property type="entry name" value="TRANSCRIPTIONAL ADAPTER 1"/>
    <property type="match status" value="1"/>
</dbReference>
<protein>
    <submittedName>
        <fullName evidence="2">(rape) hypothetical protein</fullName>
    </submittedName>
</protein>
<dbReference type="SMR" id="A0A816R728"/>
<evidence type="ECO:0000313" key="2">
    <source>
        <dbReference type="EMBL" id="CAF2068584.1"/>
    </source>
</evidence>
<name>A0A816R728_BRANA</name>
<feature type="compositionally biased region" description="Basic and acidic residues" evidence="1">
    <location>
        <begin position="144"/>
        <end position="158"/>
    </location>
</feature>
<feature type="region of interest" description="Disordered" evidence="1">
    <location>
        <begin position="93"/>
        <end position="183"/>
    </location>
</feature>
<dbReference type="EMBL" id="HG994365">
    <property type="protein sequence ID" value="CAF2068584.1"/>
    <property type="molecule type" value="Genomic_DNA"/>
</dbReference>
<proteinExistence type="predicted"/>
<dbReference type="CDD" id="cd22933">
    <property type="entry name" value="HFD_HFI1"/>
    <property type="match status" value="1"/>
</dbReference>
<dbReference type="Proteomes" id="UP001295469">
    <property type="component" value="Chromosome C01"/>
</dbReference>
<gene>
    <name evidence="2" type="ORF">DARMORV10_C01P07610.1</name>
</gene>